<name>A0A7N0SVJ5_KALFE</name>
<feature type="domain" description="DUF4408" evidence="2">
    <location>
        <begin position="73"/>
        <end position="98"/>
    </location>
</feature>
<keyword evidence="4" id="KW-1185">Reference proteome</keyword>
<reference evidence="3" key="1">
    <citation type="submission" date="2021-01" db="UniProtKB">
        <authorList>
            <consortium name="EnsemblPlants"/>
        </authorList>
    </citation>
    <scope>IDENTIFICATION</scope>
</reference>
<keyword evidence="1" id="KW-0472">Membrane</keyword>
<feature type="transmembrane region" description="Helical" evidence="1">
    <location>
        <begin position="37"/>
        <end position="57"/>
    </location>
</feature>
<dbReference type="AlphaFoldDB" id="A0A7N0SVJ5"/>
<dbReference type="PANTHER" id="PTHR35762:SF2">
    <property type="entry name" value="TRANSMEMBRANE PROTEIN"/>
    <property type="match status" value="1"/>
</dbReference>
<protein>
    <recommendedName>
        <fullName evidence="2">DUF4408 domain-containing protein</fullName>
    </recommendedName>
</protein>
<sequence>MDPIKIEKFEAMNKFCNNRMHLHQSSMKNNVKNSNAFIVYVLTALTCSLVFFGPFWYPSFESLIVSIPALVSHFCLSPKCVFIVGNLIVLGLVGESKLLASKHYSSQPAALHEVYYDEYVSRRQSLKQQRPVKADNAVVHKECSKKVGEVSRSAARSRSVRKVELGDRNKEAWSSKGSTLSAEELSKRADDFIARVNRQRKLEAADLVEWGM</sequence>
<keyword evidence="1" id="KW-0812">Transmembrane</keyword>
<evidence type="ECO:0000313" key="3">
    <source>
        <dbReference type="EnsemblPlants" id="Kaladp0006s0054.1.v1.1.CDS.1"/>
    </source>
</evidence>
<dbReference type="Gramene" id="Kaladp0006s0054.1.v1.1">
    <property type="protein sequence ID" value="Kaladp0006s0054.1.v1.1.CDS.1"/>
    <property type="gene ID" value="Kaladp0006s0054.v1.1"/>
</dbReference>
<dbReference type="OMA" id="FTSMTCI"/>
<dbReference type="InterPro" id="IPR025520">
    <property type="entry name" value="DUF4408"/>
</dbReference>
<keyword evidence="1" id="KW-1133">Transmembrane helix</keyword>
<evidence type="ECO:0000259" key="2">
    <source>
        <dbReference type="Pfam" id="PF14364"/>
    </source>
</evidence>
<proteinExistence type="predicted"/>
<dbReference type="Pfam" id="PF14364">
    <property type="entry name" value="DUF4408"/>
    <property type="match status" value="1"/>
</dbReference>
<dbReference type="Proteomes" id="UP000594263">
    <property type="component" value="Unplaced"/>
</dbReference>
<accession>A0A7N0SVJ5</accession>
<evidence type="ECO:0000313" key="4">
    <source>
        <dbReference type="Proteomes" id="UP000594263"/>
    </source>
</evidence>
<evidence type="ECO:0000256" key="1">
    <source>
        <dbReference type="SAM" id="Phobius"/>
    </source>
</evidence>
<dbReference type="PANTHER" id="PTHR35762">
    <property type="entry name" value="TRANSMEMBRANE PROTEIN"/>
    <property type="match status" value="1"/>
</dbReference>
<organism evidence="3 4">
    <name type="scientific">Kalanchoe fedtschenkoi</name>
    <name type="common">Lavender scallops</name>
    <name type="synonym">South American air plant</name>
    <dbReference type="NCBI Taxonomy" id="63787"/>
    <lineage>
        <taxon>Eukaryota</taxon>
        <taxon>Viridiplantae</taxon>
        <taxon>Streptophyta</taxon>
        <taxon>Embryophyta</taxon>
        <taxon>Tracheophyta</taxon>
        <taxon>Spermatophyta</taxon>
        <taxon>Magnoliopsida</taxon>
        <taxon>eudicotyledons</taxon>
        <taxon>Gunneridae</taxon>
        <taxon>Pentapetalae</taxon>
        <taxon>Saxifragales</taxon>
        <taxon>Crassulaceae</taxon>
        <taxon>Kalanchoe</taxon>
    </lineage>
</organism>
<dbReference type="EnsemblPlants" id="Kaladp0006s0054.1.v1.1">
    <property type="protein sequence ID" value="Kaladp0006s0054.1.v1.1.CDS.1"/>
    <property type="gene ID" value="Kaladp0006s0054.v1.1"/>
</dbReference>